<dbReference type="PANTHER" id="PTHR20875">
    <property type="entry name" value="EF-HAND CALCIUM-BINDING DOMAIN-CONTAINING PROTEIN 6-RELATED"/>
    <property type="match status" value="1"/>
</dbReference>
<feature type="domain" description="EF-hand" evidence="1">
    <location>
        <begin position="360"/>
        <end position="395"/>
    </location>
</feature>
<gene>
    <name evidence="2" type="ORF">EB796_019097</name>
</gene>
<protein>
    <recommendedName>
        <fullName evidence="1">EF-hand domain-containing protein</fullName>
    </recommendedName>
</protein>
<reference evidence="2" key="1">
    <citation type="submission" date="2020-06" db="EMBL/GenBank/DDBJ databases">
        <title>Draft genome of Bugula neritina, a colonial animal packing powerful symbionts and potential medicines.</title>
        <authorList>
            <person name="Rayko M."/>
        </authorList>
    </citation>
    <scope>NUCLEOTIDE SEQUENCE [LARGE SCALE GENOMIC DNA]</scope>
    <source>
        <strain evidence="2">Kwan_BN1</strain>
    </source>
</reference>
<dbReference type="GO" id="GO:0005509">
    <property type="term" value="F:calcium ion binding"/>
    <property type="evidence" value="ECO:0007669"/>
    <property type="project" value="InterPro"/>
</dbReference>
<dbReference type="Gene3D" id="1.10.238.10">
    <property type="entry name" value="EF-hand"/>
    <property type="match status" value="3"/>
</dbReference>
<proteinExistence type="predicted"/>
<dbReference type="InterPro" id="IPR011992">
    <property type="entry name" value="EF-hand-dom_pair"/>
</dbReference>
<dbReference type="PANTHER" id="PTHR20875:SF0">
    <property type="entry name" value="GH12158P"/>
    <property type="match status" value="1"/>
</dbReference>
<evidence type="ECO:0000259" key="1">
    <source>
        <dbReference type="PROSITE" id="PS50222"/>
    </source>
</evidence>
<evidence type="ECO:0000313" key="3">
    <source>
        <dbReference type="Proteomes" id="UP000593567"/>
    </source>
</evidence>
<keyword evidence="3" id="KW-1185">Reference proteome</keyword>
<dbReference type="InterPro" id="IPR052603">
    <property type="entry name" value="EFCB6"/>
</dbReference>
<accession>A0A7J7J8M1</accession>
<organism evidence="2 3">
    <name type="scientific">Bugula neritina</name>
    <name type="common">Brown bryozoan</name>
    <name type="synonym">Sertularia neritina</name>
    <dbReference type="NCBI Taxonomy" id="10212"/>
    <lineage>
        <taxon>Eukaryota</taxon>
        <taxon>Metazoa</taxon>
        <taxon>Spiralia</taxon>
        <taxon>Lophotrochozoa</taxon>
        <taxon>Bryozoa</taxon>
        <taxon>Gymnolaemata</taxon>
        <taxon>Cheilostomatida</taxon>
        <taxon>Flustrina</taxon>
        <taxon>Buguloidea</taxon>
        <taxon>Bugulidae</taxon>
        <taxon>Bugula</taxon>
    </lineage>
</organism>
<dbReference type="AlphaFoldDB" id="A0A7J7J8M1"/>
<dbReference type="InterPro" id="IPR002048">
    <property type="entry name" value="EF_hand_dom"/>
</dbReference>
<dbReference type="Proteomes" id="UP000593567">
    <property type="component" value="Unassembled WGS sequence"/>
</dbReference>
<dbReference type="EMBL" id="VXIV02002830">
    <property type="protein sequence ID" value="KAF6022589.1"/>
    <property type="molecule type" value="Genomic_DNA"/>
</dbReference>
<name>A0A7J7J8M1_BUGNE</name>
<dbReference type="SUPFAM" id="SSF47473">
    <property type="entry name" value="EF-hand"/>
    <property type="match status" value="2"/>
</dbReference>
<dbReference type="PROSITE" id="PS50222">
    <property type="entry name" value="EF_HAND_2"/>
    <property type="match status" value="2"/>
</dbReference>
<sequence>MYRKQRNSDTEKTRLLPVEKVKPVLEKLLGREFKSEEWKYLLSVVGVTEDGLIPYENIIAVINKRQPYWNQKSKLGHQITVIPRPATTLELERLREGARKEKTMHTHFAPTDHLRSLDEISTAIRELMKTRFRSLDYAYRYQDRRMTGRLDKAMLIKILKQCGLDFKEKEMDKLWSTFALAPDGLYTWSKFCQRYCNDTAKLKQAGESEYRNEDSSITSAEDLQATNGAAAASAPQVVSRTATARSKVSDPVLTRLQSQIRTQYNALESAFKRLDVEGRGQVTLTEAERVFGLLKVNVKPEELEHIIKLFDLERSFRFHYKSFLSFYKDRPLPSRQAPPPSPIRPSSKLLKNRLVLQLKGRVPEMRRQFKKSDPLGQGFLSFRDFRQCLNLLGVNYSVDESFSEVASSLDHNLKGQINYEEFTSLCI</sequence>
<evidence type="ECO:0000313" key="2">
    <source>
        <dbReference type="EMBL" id="KAF6022589.1"/>
    </source>
</evidence>
<feature type="domain" description="EF-hand" evidence="1">
    <location>
        <begin position="262"/>
        <end position="297"/>
    </location>
</feature>
<comment type="caution">
    <text evidence="2">The sequence shown here is derived from an EMBL/GenBank/DDBJ whole genome shotgun (WGS) entry which is preliminary data.</text>
</comment>